<reference evidence="1 2" key="1">
    <citation type="journal article" date="2019" name="Commun. Biol.">
        <title>The bagworm genome reveals a unique fibroin gene that provides high tensile strength.</title>
        <authorList>
            <person name="Kono N."/>
            <person name="Nakamura H."/>
            <person name="Ohtoshi R."/>
            <person name="Tomita M."/>
            <person name="Numata K."/>
            <person name="Arakawa K."/>
        </authorList>
    </citation>
    <scope>NUCLEOTIDE SEQUENCE [LARGE SCALE GENOMIC DNA]</scope>
</reference>
<accession>A0A4C1VC85</accession>
<dbReference type="EMBL" id="BGZK01000316">
    <property type="protein sequence ID" value="GBP36233.1"/>
    <property type="molecule type" value="Genomic_DNA"/>
</dbReference>
<comment type="caution">
    <text evidence="1">The sequence shown here is derived from an EMBL/GenBank/DDBJ whole genome shotgun (WGS) entry which is preliminary data.</text>
</comment>
<keyword evidence="2" id="KW-1185">Reference proteome</keyword>
<proteinExistence type="predicted"/>
<sequence>MLWSIFLHHGPGPARSVRWHTLAAYASQAIAPAVCPMSSGRLHSLPLRHPPSQPPLALDHSVSPSISCPIPIRLASDASKVASVDGRQWPPIL</sequence>
<dbReference type="Proteomes" id="UP000299102">
    <property type="component" value="Unassembled WGS sequence"/>
</dbReference>
<protein>
    <submittedName>
        <fullName evidence="1">Uncharacterized protein</fullName>
    </submittedName>
</protein>
<organism evidence="1 2">
    <name type="scientific">Eumeta variegata</name>
    <name type="common">Bagworm moth</name>
    <name type="synonym">Eumeta japonica</name>
    <dbReference type="NCBI Taxonomy" id="151549"/>
    <lineage>
        <taxon>Eukaryota</taxon>
        <taxon>Metazoa</taxon>
        <taxon>Ecdysozoa</taxon>
        <taxon>Arthropoda</taxon>
        <taxon>Hexapoda</taxon>
        <taxon>Insecta</taxon>
        <taxon>Pterygota</taxon>
        <taxon>Neoptera</taxon>
        <taxon>Endopterygota</taxon>
        <taxon>Lepidoptera</taxon>
        <taxon>Glossata</taxon>
        <taxon>Ditrysia</taxon>
        <taxon>Tineoidea</taxon>
        <taxon>Psychidae</taxon>
        <taxon>Oiketicinae</taxon>
        <taxon>Eumeta</taxon>
    </lineage>
</organism>
<dbReference type="AlphaFoldDB" id="A0A4C1VC85"/>
<name>A0A4C1VC85_EUMVA</name>
<gene>
    <name evidence="1" type="ORF">EVAR_85480_1</name>
</gene>
<evidence type="ECO:0000313" key="1">
    <source>
        <dbReference type="EMBL" id="GBP36233.1"/>
    </source>
</evidence>
<evidence type="ECO:0000313" key="2">
    <source>
        <dbReference type="Proteomes" id="UP000299102"/>
    </source>
</evidence>